<evidence type="ECO:0000313" key="2">
    <source>
        <dbReference type="Proteomes" id="UP001066276"/>
    </source>
</evidence>
<dbReference type="Proteomes" id="UP001066276">
    <property type="component" value="Chromosome 6"/>
</dbReference>
<proteinExistence type="predicted"/>
<name>A0AAV7R3Z1_PLEWA</name>
<evidence type="ECO:0000313" key="1">
    <source>
        <dbReference type="EMBL" id="KAJ1145924.1"/>
    </source>
</evidence>
<organism evidence="1 2">
    <name type="scientific">Pleurodeles waltl</name>
    <name type="common">Iberian ribbed newt</name>
    <dbReference type="NCBI Taxonomy" id="8319"/>
    <lineage>
        <taxon>Eukaryota</taxon>
        <taxon>Metazoa</taxon>
        <taxon>Chordata</taxon>
        <taxon>Craniata</taxon>
        <taxon>Vertebrata</taxon>
        <taxon>Euteleostomi</taxon>
        <taxon>Amphibia</taxon>
        <taxon>Batrachia</taxon>
        <taxon>Caudata</taxon>
        <taxon>Salamandroidea</taxon>
        <taxon>Salamandridae</taxon>
        <taxon>Pleurodelinae</taxon>
        <taxon>Pleurodeles</taxon>
    </lineage>
</organism>
<keyword evidence="2" id="KW-1185">Reference proteome</keyword>
<reference evidence="1" key="1">
    <citation type="journal article" date="2022" name="bioRxiv">
        <title>Sequencing and chromosome-scale assembly of the giantPleurodeles waltlgenome.</title>
        <authorList>
            <person name="Brown T."/>
            <person name="Elewa A."/>
            <person name="Iarovenko S."/>
            <person name="Subramanian E."/>
            <person name="Araus A.J."/>
            <person name="Petzold A."/>
            <person name="Susuki M."/>
            <person name="Suzuki K.-i.T."/>
            <person name="Hayashi T."/>
            <person name="Toyoda A."/>
            <person name="Oliveira C."/>
            <person name="Osipova E."/>
            <person name="Leigh N.D."/>
            <person name="Simon A."/>
            <person name="Yun M.H."/>
        </authorList>
    </citation>
    <scope>NUCLEOTIDE SEQUENCE</scope>
    <source>
        <strain evidence="1">20211129_DDA</strain>
        <tissue evidence="1">Liver</tissue>
    </source>
</reference>
<dbReference type="EMBL" id="JANPWB010000010">
    <property type="protein sequence ID" value="KAJ1145924.1"/>
    <property type="molecule type" value="Genomic_DNA"/>
</dbReference>
<accession>A0AAV7R3Z1</accession>
<sequence length="206" mass="22550">MARIVQHRTWPGALTGEGGGAHLLLTGRASSPHTAERRPGRMMFLDSSHSGRALCRLVPLKLGDIKLQINHYADEPSPGSVTHATTRNVRHAVPWGQSRRGYQSASRPIRRHETGIAAQPSGRKGRIFGRVWLCRLELLTTTYSWHQKRCRRDEAEHVAQDGPEQTIAELGATARGKKRSGHTTIPGKRFPQADCGSIGAMNGGTA</sequence>
<protein>
    <submittedName>
        <fullName evidence="1">Uncharacterized protein</fullName>
    </submittedName>
</protein>
<dbReference type="AlphaFoldDB" id="A0AAV7R3Z1"/>
<gene>
    <name evidence="1" type="ORF">NDU88_012207</name>
</gene>
<comment type="caution">
    <text evidence="1">The sequence shown here is derived from an EMBL/GenBank/DDBJ whole genome shotgun (WGS) entry which is preliminary data.</text>
</comment>